<keyword evidence="2" id="KW-1185">Reference proteome</keyword>
<name>A0AAD6QPI5_9ROSI</name>
<reference evidence="1" key="1">
    <citation type="journal article" date="2023" name="Mol. Ecol. Resour.">
        <title>Chromosome-level genome assembly of a triploid poplar Populus alba 'Berolinensis'.</title>
        <authorList>
            <person name="Chen S."/>
            <person name="Yu Y."/>
            <person name="Wang X."/>
            <person name="Wang S."/>
            <person name="Zhang T."/>
            <person name="Zhou Y."/>
            <person name="He R."/>
            <person name="Meng N."/>
            <person name="Wang Y."/>
            <person name="Liu W."/>
            <person name="Liu Z."/>
            <person name="Liu J."/>
            <person name="Guo Q."/>
            <person name="Huang H."/>
            <person name="Sederoff R.R."/>
            <person name="Wang G."/>
            <person name="Qu G."/>
            <person name="Chen S."/>
        </authorList>
    </citation>
    <scope>NUCLEOTIDE SEQUENCE</scope>
    <source>
        <strain evidence="1">SC-2020</strain>
    </source>
</reference>
<dbReference type="EMBL" id="JAQIZT010000006">
    <property type="protein sequence ID" value="KAJ6994100.1"/>
    <property type="molecule type" value="Genomic_DNA"/>
</dbReference>
<organism evidence="1 2">
    <name type="scientific">Populus alba x Populus x berolinensis</name>
    <dbReference type="NCBI Taxonomy" id="444605"/>
    <lineage>
        <taxon>Eukaryota</taxon>
        <taxon>Viridiplantae</taxon>
        <taxon>Streptophyta</taxon>
        <taxon>Embryophyta</taxon>
        <taxon>Tracheophyta</taxon>
        <taxon>Spermatophyta</taxon>
        <taxon>Magnoliopsida</taxon>
        <taxon>eudicotyledons</taxon>
        <taxon>Gunneridae</taxon>
        <taxon>Pentapetalae</taxon>
        <taxon>rosids</taxon>
        <taxon>fabids</taxon>
        <taxon>Malpighiales</taxon>
        <taxon>Salicaceae</taxon>
        <taxon>Saliceae</taxon>
        <taxon>Populus</taxon>
    </lineage>
</organism>
<evidence type="ECO:0000313" key="1">
    <source>
        <dbReference type="EMBL" id="KAJ6994100.1"/>
    </source>
</evidence>
<evidence type="ECO:0000313" key="2">
    <source>
        <dbReference type="Proteomes" id="UP001164929"/>
    </source>
</evidence>
<gene>
    <name evidence="1" type="ORF">NC653_017044</name>
</gene>
<sequence length="49" mass="5554">MSKYLGCDMGSEMEEIGGLLNCQPALPVLEMRINPYTIHYGAYEQTISW</sequence>
<proteinExistence type="predicted"/>
<protein>
    <submittedName>
        <fullName evidence="1">Uncharacterized protein</fullName>
    </submittedName>
</protein>
<accession>A0AAD6QPI5</accession>
<dbReference type="Proteomes" id="UP001164929">
    <property type="component" value="Chromosome 6"/>
</dbReference>
<comment type="caution">
    <text evidence="1">The sequence shown here is derived from an EMBL/GenBank/DDBJ whole genome shotgun (WGS) entry which is preliminary data.</text>
</comment>
<dbReference type="AlphaFoldDB" id="A0AAD6QPI5"/>